<organism evidence="2 3">
    <name type="scientific">Glaciihabitans arcticus</name>
    <dbReference type="NCBI Taxonomy" id="2668039"/>
    <lineage>
        <taxon>Bacteria</taxon>
        <taxon>Bacillati</taxon>
        <taxon>Actinomycetota</taxon>
        <taxon>Actinomycetes</taxon>
        <taxon>Micrococcales</taxon>
        <taxon>Microbacteriaceae</taxon>
        <taxon>Glaciihabitans</taxon>
    </lineage>
</organism>
<name>A0A4Q9GXV6_9MICO</name>
<sequence length="131" mass="13607">MNRIALALSVVAASTVLGGCAAFGGPTVSDTHFADDAEALNSKLAAHIPGILPLDAENVDLAVSSSAGARLRWTSPGGITATYCEPGPISGTPTDLGVGWWPKTVLTEGYDCGSWMVFETQGAYYAWDTEQ</sequence>
<dbReference type="EMBL" id="SISG01000001">
    <property type="protein sequence ID" value="TBN58458.1"/>
    <property type="molecule type" value="Genomic_DNA"/>
</dbReference>
<evidence type="ECO:0000313" key="2">
    <source>
        <dbReference type="EMBL" id="TBN58458.1"/>
    </source>
</evidence>
<keyword evidence="1" id="KW-0732">Signal</keyword>
<gene>
    <name evidence="2" type="ORF">EYE40_14250</name>
</gene>
<proteinExistence type="predicted"/>
<evidence type="ECO:0000313" key="3">
    <source>
        <dbReference type="Proteomes" id="UP000294194"/>
    </source>
</evidence>
<dbReference type="PROSITE" id="PS51257">
    <property type="entry name" value="PROKAR_LIPOPROTEIN"/>
    <property type="match status" value="1"/>
</dbReference>
<feature type="signal peptide" evidence="1">
    <location>
        <begin position="1"/>
        <end position="21"/>
    </location>
</feature>
<evidence type="ECO:0000256" key="1">
    <source>
        <dbReference type="SAM" id="SignalP"/>
    </source>
</evidence>
<reference evidence="3" key="1">
    <citation type="submission" date="2019-02" db="EMBL/GenBank/DDBJ databases">
        <title>Glaciihabitans arcticus sp. nov., a psychrotolerant bacterium isolated from polar soil.</title>
        <authorList>
            <person name="Dahal R.H."/>
        </authorList>
    </citation>
    <scope>NUCLEOTIDE SEQUENCE [LARGE SCALE GENOMIC DNA]</scope>
    <source>
        <strain evidence="3">RP-3-7</strain>
    </source>
</reference>
<dbReference type="Proteomes" id="UP000294194">
    <property type="component" value="Unassembled WGS sequence"/>
</dbReference>
<keyword evidence="3" id="KW-1185">Reference proteome</keyword>
<feature type="chain" id="PRO_5020591737" description="Lipoprotein" evidence="1">
    <location>
        <begin position="22"/>
        <end position="131"/>
    </location>
</feature>
<evidence type="ECO:0008006" key="4">
    <source>
        <dbReference type="Google" id="ProtNLM"/>
    </source>
</evidence>
<accession>A0A4Q9GXV6</accession>
<dbReference type="AlphaFoldDB" id="A0A4Q9GXV6"/>
<comment type="caution">
    <text evidence="2">The sequence shown here is derived from an EMBL/GenBank/DDBJ whole genome shotgun (WGS) entry which is preliminary data.</text>
</comment>
<dbReference type="RefSeq" id="WP_130982649.1">
    <property type="nucleotide sequence ID" value="NZ_SISG01000001.1"/>
</dbReference>
<protein>
    <recommendedName>
        <fullName evidence="4">Lipoprotein</fullName>
    </recommendedName>
</protein>